<dbReference type="OrthoDB" id="24355at2"/>
<dbReference type="InterPro" id="IPR036188">
    <property type="entry name" value="FAD/NAD-bd_sf"/>
</dbReference>
<dbReference type="EMBL" id="FNQK01000001">
    <property type="protein sequence ID" value="SDZ72556.1"/>
    <property type="molecule type" value="Genomic_DNA"/>
</dbReference>
<protein>
    <submittedName>
        <fullName evidence="1">Lycopene beta-cyclase</fullName>
    </submittedName>
</protein>
<accession>A0A1H3VCM1</accession>
<dbReference type="AlphaFoldDB" id="A0A1H3VCM1"/>
<organism evidence="1 2">
    <name type="scientific">Bizionia paragorgiae</name>
    <dbReference type="NCBI Taxonomy" id="283786"/>
    <lineage>
        <taxon>Bacteria</taxon>
        <taxon>Pseudomonadati</taxon>
        <taxon>Bacteroidota</taxon>
        <taxon>Flavobacteriia</taxon>
        <taxon>Flavobacteriales</taxon>
        <taxon>Flavobacteriaceae</taxon>
        <taxon>Bizionia</taxon>
    </lineage>
</organism>
<proteinExistence type="predicted"/>
<sequence length="380" mass="44239">MVNNHFDYIIIGNGLAGFQLAIALSKDPYFKNKHIALIDKDPKLTNDKTWCYWEKGSGKWDHLITQSWQTAYFYSSKKAINLDLKPYTYKMLEAIHFYDEAKRILSKNKNITCIVEAVISVEAHTEVIVNTTETTYTATHVFDSRITPEFNDKKEAFITIAQHFKGWTIETDTPVFDTNAFTMMDYRITHNNQTTFTYVLPITPKKALIEFTYFTKELVKDDVYDTFLKRYISEILKIENYTITGVERGVIPMTTFPFNSYSTPKITKIGTAGGWVKGSTGYSFKHTEKKVEQLLVNLKANKSPSVGFFKKKYGFYDKVFLKVLLDHNTMGEWIFEQFYTKNPVQTMFKFLDEESNFKDEFKVMKSLFSLAFIKAFFKTL</sequence>
<name>A0A1H3VCM1_BIZPA</name>
<evidence type="ECO:0000313" key="2">
    <source>
        <dbReference type="Proteomes" id="UP000198846"/>
    </source>
</evidence>
<dbReference type="STRING" id="283786.SAMN04487990_1017"/>
<dbReference type="RefSeq" id="WP_092130895.1">
    <property type="nucleotide sequence ID" value="NZ_FNQK01000001.1"/>
</dbReference>
<dbReference type="SUPFAM" id="SSF51905">
    <property type="entry name" value="FAD/NAD(P)-binding domain"/>
    <property type="match status" value="1"/>
</dbReference>
<gene>
    <name evidence="1" type="ORF">SAMN04487990_1017</name>
</gene>
<dbReference type="Proteomes" id="UP000198846">
    <property type="component" value="Unassembled WGS sequence"/>
</dbReference>
<evidence type="ECO:0000313" key="1">
    <source>
        <dbReference type="EMBL" id="SDZ72556.1"/>
    </source>
</evidence>
<keyword evidence="2" id="KW-1185">Reference proteome</keyword>
<dbReference type="Gene3D" id="3.50.50.60">
    <property type="entry name" value="FAD/NAD(P)-binding domain"/>
    <property type="match status" value="1"/>
</dbReference>
<dbReference type="Pfam" id="PF05834">
    <property type="entry name" value="Lycopene_cycl"/>
    <property type="match status" value="1"/>
</dbReference>
<reference evidence="1 2" key="1">
    <citation type="submission" date="2016-10" db="EMBL/GenBank/DDBJ databases">
        <authorList>
            <person name="de Groot N.N."/>
        </authorList>
    </citation>
    <scope>NUCLEOTIDE SEQUENCE [LARGE SCALE GENOMIC DNA]</scope>
    <source>
        <strain evidence="1 2">DSM 23842</strain>
    </source>
</reference>